<dbReference type="Proteomes" id="UP001597451">
    <property type="component" value="Unassembled WGS sequence"/>
</dbReference>
<comment type="cofactor">
    <cofactor evidence="1">
        <name>FAD</name>
        <dbReference type="ChEBI" id="CHEBI:57692"/>
    </cofactor>
</comment>
<dbReference type="InterPro" id="IPR036188">
    <property type="entry name" value="FAD/NAD-bd_sf"/>
</dbReference>
<dbReference type="SUPFAM" id="SSF51905">
    <property type="entry name" value="FAD/NAD(P)-binding domain"/>
    <property type="match status" value="1"/>
</dbReference>
<dbReference type="RefSeq" id="WP_379563051.1">
    <property type="nucleotide sequence ID" value="NZ_JBHUMX010000041.1"/>
</dbReference>
<reference evidence="7" key="1">
    <citation type="journal article" date="2019" name="Int. J. Syst. Evol. Microbiol.">
        <title>The Global Catalogue of Microorganisms (GCM) 10K type strain sequencing project: providing services to taxonomists for standard genome sequencing and annotation.</title>
        <authorList>
            <consortium name="The Broad Institute Genomics Platform"/>
            <consortium name="The Broad Institute Genome Sequencing Center for Infectious Disease"/>
            <person name="Wu L."/>
            <person name="Ma J."/>
        </authorList>
    </citation>
    <scope>NUCLEOTIDE SEQUENCE [LARGE SCALE GENOMIC DNA]</scope>
    <source>
        <strain evidence="7">TISTR 1858</strain>
    </source>
</reference>
<feature type="domain" description="FAD dependent oxidoreductase" evidence="5">
    <location>
        <begin position="9"/>
        <end position="356"/>
    </location>
</feature>
<protein>
    <submittedName>
        <fullName evidence="6">NAD(P)/FAD-dependent oxidoreductase</fullName>
        <ecNumber evidence="6">1.-.-.-</ecNumber>
    </submittedName>
</protein>
<dbReference type="SUPFAM" id="SSF54373">
    <property type="entry name" value="FAD-linked reductases, C-terminal domain"/>
    <property type="match status" value="1"/>
</dbReference>
<keyword evidence="3" id="KW-0285">Flavoprotein</keyword>
<dbReference type="Pfam" id="PF01266">
    <property type="entry name" value="DAO"/>
    <property type="match status" value="1"/>
</dbReference>
<dbReference type="Gene3D" id="3.30.9.10">
    <property type="entry name" value="D-Amino Acid Oxidase, subunit A, domain 2"/>
    <property type="match status" value="1"/>
</dbReference>
<sequence length="378" mass="40236">MHCKKEESYIVIGGGILGASTAFHLASNGKAVTLVDRSDTGQATDAAAGIVCPWLSQRRNKAWYHLAKGGAKIYPEIIQKLDELGEVDTGYERVGAISLHSDDKKLTAMKERALKRRVDAPEIGDITLLSEEETRERFPLIAEGYGAVHVSGAARVDGRKLRDALISGARKLGAQVVKGDTRLLASDGKVTGVQVESQVYEADTVIAATGAWMGELMKPLGISFDIKPQRAQIMHIQVAGYNTANWPVVMPPNNQYMLAFEDGRLVIGATHEDETGFDARITAGGLYEILSKAIQIAPDLANATVLETRVGFRPVAPGFLPIVGSVPGISGLFAANGLGASGLTMGPYIGAELAKLAQGIESEIDPANYPVAEAVSWD</sequence>
<dbReference type="EC" id="1.-.-.-" evidence="6"/>
<dbReference type="PANTHER" id="PTHR13847">
    <property type="entry name" value="SARCOSINE DEHYDROGENASE-RELATED"/>
    <property type="match status" value="1"/>
</dbReference>
<evidence type="ECO:0000313" key="6">
    <source>
        <dbReference type="EMBL" id="MFD2630128.1"/>
    </source>
</evidence>
<evidence type="ECO:0000259" key="5">
    <source>
        <dbReference type="Pfam" id="PF01266"/>
    </source>
</evidence>
<comment type="caution">
    <text evidence="6">The sequence shown here is derived from an EMBL/GenBank/DDBJ whole genome shotgun (WGS) entry which is preliminary data.</text>
</comment>
<accession>A0ABW5Q3Q0</accession>
<evidence type="ECO:0000256" key="1">
    <source>
        <dbReference type="ARBA" id="ARBA00001974"/>
    </source>
</evidence>
<keyword evidence="7" id="KW-1185">Reference proteome</keyword>
<keyword evidence="4 6" id="KW-0560">Oxidoreductase</keyword>
<evidence type="ECO:0000256" key="4">
    <source>
        <dbReference type="ARBA" id="ARBA00023002"/>
    </source>
</evidence>
<proteinExistence type="inferred from homology"/>
<dbReference type="InterPro" id="IPR006076">
    <property type="entry name" value="FAD-dep_OxRdtase"/>
</dbReference>
<dbReference type="PANTHER" id="PTHR13847:SF286">
    <property type="entry name" value="D-AMINO ACID DEHYDROGENASE"/>
    <property type="match status" value="1"/>
</dbReference>
<comment type="similarity">
    <text evidence="2">Belongs to the DadA oxidoreductase family.</text>
</comment>
<evidence type="ECO:0000256" key="2">
    <source>
        <dbReference type="ARBA" id="ARBA00009410"/>
    </source>
</evidence>
<dbReference type="Gene3D" id="3.50.50.60">
    <property type="entry name" value="FAD/NAD(P)-binding domain"/>
    <property type="match status" value="1"/>
</dbReference>
<gene>
    <name evidence="6" type="ORF">ACFSUN_15180</name>
</gene>
<organism evidence="6 7">
    <name type="scientific">Oceanobacillus kapialis</name>
    <dbReference type="NCBI Taxonomy" id="481353"/>
    <lineage>
        <taxon>Bacteria</taxon>
        <taxon>Bacillati</taxon>
        <taxon>Bacillota</taxon>
        <taxon>Bacilli</taxon>
        <taxon>Bacillales</taxon>
        <taxon>Bacillaceae</taxon>
        <taxon>Oceanobacillus</taxon>
    </lineage>
</organism>
<dbReference type="GO" id="GO:0016491">
    <property type="term" value="F:oxidoreductase activity"/>
    <property type="evidence" value="ECO:0007669"/>
    <property type="project" value="UniProtKB-KW"/>
</dbReference>
<evidence type="ECO:0000313" key="7">
    <source>
        <dbReference type="Proteomes" id="UP001597451"/>
    </source>
</evidence>
<evidence type="ECO:0000256" key="3">
    <source>
        <dbReference type="ARBA" id="ARBA00022630"/>
    </source>
</evidence>
<dbReference type="EMBL" id="JBHUMX010000041">
    <property type="protein sequence ID" value="MFD2630128.1"/>
    <property type="molecule type" value="Genomic_DNA"/>
</dbReference>
<name>A0ABW5Q3Q0_9BACI</name>